<dbReference type="PANTHER" id="PTHR21411">
    <property type="entry name" value="APONTIC"/>
    <property type="match status" value="1"/>
</dbReference>
<evidence type="ECO:0000256" key="5">
    <source>
        <dbReference type="ARBA" id="ARBA00025466"/>
    </source>
</evidence>
<evidence type="ECO:0000313" key="8">
    <source>
        <dbReference type="Proteomes" id="UP000801492"/>
    </source>
</evidence>
<evidence type="ECO:0000256" key="3">
    <source>
        <dbReference type="ARBA" id="ARBA00023015"/>
    </source>
</evidence>
<keyword evidence="3" id="KW-0805">Transcription regulation</keyword>
<comment type="function">
    <text evidence="5">Involved in transvection phenomena (= synapsis-dependent gene expression), where the synaptic pairing of chromosomes carrying genes with which zeste interacts influences the expression of these genes. Zeste binds to DNA and stimulates transcription from a nearby promoter.</text>
</comment>
<evidence type="ECO:0000259" key="6">
    <source>
        <dbReference type="Pfam" id="PF13873"/>
    </source>
</evidence>
<accession>A0A8K0D984</accession>
<reference evidence="7" key="1">
    <citation type="submission" date="2019-08" db="EMBL/GenBank/DDBJ databases">
        <title>The genome of the North American firefly Photinus pyralis.</title>
        <authorList>
            <consortium name="Photinus pyralis genome working group"/>
            <person name="Fallon T.R."/>
            <person name="Sander Lower S.E."/>
            <person name="Weng J.-K."/>
        </authorList>
    </citation>
    <scope>NUCLEOTIDE SEQUENCE</scope>
    <source>
        <strain evidence="7">TRF0915ILg1</strain>
        <tissue evidence="7">Whole body</tissue>
    </source>
</reference>
<feature type="domain" description="Myb/SANT-like DNA-binding" evidence="6">
    <location>
        <begin position="5"/>
        <end position="81"/>
    </location>
</feature>
<name>A0A8K0D984_IGNLU</name>
<dbReference type="AlphaFoldDB" id="A0A8K0D984"/>
<organism evidence="7 8">
    <name type="scientific">Ignelater luminosus</name>
    <name type="common">Cucubano</name>
    <name type="synonym">Pyrophorus luminosus</name>
    <dbReference type="NCBI Taxonomy" id="2038154"/>
    <lineage>
        <taxon>Eukaryota</taxon>
        <taxon>Metazoa</taxon>
        <taxon>Ecdysozoa</taxon>
        <taxon>Arthropoda</taxon>
        <taxon>Hexapoda</taxon>
        <taxon>Insecta</taxon>
        <taxon>Pterygota</taxon>
        <taxon>Neoptera</taxon>
        <taxon>Endopterygota</taxon>
        <taxon>Coleoptera</taxon>
        <taxon>Polyphaga</taxon>
        <taxon>Elateriformia</taxon>
        <taxon>Elateroidea</taxon>
        <taxon>Elateridae</taxon>
        <taxon>Agrypninae</taxon>
        <taxon>Pyrophorini</taxon>
        <taxon>Ignelater</taxon>
    </lineage>
</organism>
<comment type="subunit">
    <text evidence="1">Self-associates forming complexes of several hundred monomers.</text>
</comment>
<gene>
    <name evidence="7" type="ORF">ILUMI_06434</name>
</gene>
<evidence type="ECO:0000256" key="1">
    <source>
        <dbReference type="ARBA" id="ARBA00011764"/>
    </source>
</evidence>
<evidence type="ECO:0000256" key="2">
    <source>
        <dbReference type="ARBA" id="ARBA00016807"/>
    </source>
</evidence>
<sequence>MPKNRGCNYTERDKQELIDIIAKYKTIIENKKTDSIPIKEKQECWNIIAQEYNSIVDRPRGTEQLKGCYNNIKRTSKQQVANERSQEYILASLTGKEAEGIFEDLKAEAKKQVIYDKVEVVRTGGGTFVEKISDTSAKIIAMCEEQFNPRQNAYDDAASYFKDTDKNFIILDINEGTENGISVENESKATVNDIEKVPNPVPTCSAQVNVSAEIKNSNNRSFKEKLTEYTVQRKKKIQQETD</sequence>
<comment type="caution">
    <text evidence="7">The sequence shown here is derived from an EMBL/GenBank/DDBJ whole genome shotgun (WGS) entry which is preliminary data.</text>
</comment>
<dbReference type="InterPro" id="IPR028002">
    <property type="entry name" value="Myb_DNA-bind_5"/>
</dbReference>
<protein>
    <recommendedName>
        <fullName evidence="2">Regulatory protein zeste</fullName>
    </recommendedName>
</protein>
<dbReference type="PANTHER" id="PTHR21411:SF0">
    <property type="entry name" value="REGULATORY PROTEIN ZESTE"/>
    <property type="match status" value="1"/>
</dbReference>
<dbReference type="Proteomes" id="UP000801492">
    <property type="component" value="Unassembled WGS sequence"/>
</dbReference>
<keyword evidence="8" id="KW-1185">Reference proteome</keyword>
<evidence type="ECO:0000313" key="7">
    <source>
        <dbReference type="EMBL" id="KAF2899741.1"/>
    </source>
</evidence>
<keyword evidence="4" id="KW-0804">Transcription</keyword>
<dbReference type="Pfam" id="PF13873">
    <property type="entry name" value="Myb_DNA-bind_5"/>
    <property type="match status" value="1"/>
</dbReference>
<dbReference type="EMBL" id="VTPC01002655">
    <property type="protein sequence ID" value="KAF2899741.1"/>
    <property type="molecule type" value="Genomic_DNA"/>
</dbReference>
<proteinExistence type="predicted"/>
<dbReference type="OrthoDB" id="6134189at2759"/>
<evidence type="ECO:0000256" key="4">
    <source>
        <dbReference type="ARBA" id="ARBA00023163"/>
    </source>
</evidence>